<reference evidence="2 3" key="1">
    <citation type="submission" date="2016-10" db="EMBL/GenBank/DDBJ databases">
        <authorList>
            <person name="Varghese N."/>
            <person name="Submissions S."/>
        </authorList>
    </citation>
    <scope>NUCLEOTIDE SEQUENCE [LARGE SCALE GENOMIC DNA]</scope>
    <source>
        <strain evidence="2 3">CECT 8317</strain>
    </source>
</reference>
<organism evidence="2 3">
    <name type="scientific">Halopseudomonas aestusnigri</name>
    <dbReference type="NCBI Taxonomy" id="857252"/>
    <lineage>
        <taxon>Bacteria</taxon>
        <taxon>Pseudomonadati</taxon>
        <taxon>Pseudomonadota</taxon>
        <taxon>Gammaproteobacteria</taxon>
        <taxon>Pseudomonadales</taxon>
        <taxon>Pseudomonadaceae</taxon>
        <taxon>Halopseudomonas</taxon>
    </lineage>
</organism>
<keyword evidence="1" id="KW-1133">Transmembrane helix</keyword>
<keyword evidence="3" id="KW-1185">Reference proteome</keyword>
<dbReference type="EMBL" id="FNVE01000001">
    <property type="protein sequence ID" value="SEF72265.1"/>
    <property type="molecule type" value="Genomic_DNA"/>
</dbReference>
<accession>A0AAQ1JP33</accession>
<evidence type="ECO:0000313" key="2">
    <source>
        <dbReference type="EMBL" id="SEF72265.1"/>
    </source>
</evidence>
<feature type="transmembrane region" description="Helical" evidence="1">
    <location>
        <begin position="51"/>
        <end position="75"/>
    </location>
</feature>
<feature type="transmembrane region" description="Helical" evidence="1">
    <location>
        <begin position="87"/>
        <end position="113"/>
    </location>
</feature>
<gene>
    <name evidence="2" type="ORF">SAMN05216586_101773</name>
</gene>
<dbReference type="Proteomes" id="UP000243518">
    <property type="component" value="Unassembled WGS sequence"/>
</dbReference>
<proteinExistence type="predicted"/>
<keyword evidence="1" id="KW-0812">Transmembrane</keyword>
<dbReference type="AlphaFoldDB" id="A0AAQ1JP33"/>
<evidence type="ECO:0000256" key="1">
    <source>
        <dbReference type="SAM" id="Phobius"/>
    </source>
</evidence>
<feature type="transmembrane region" description="Helical" evidence="1">
    <location>
        <begin position="133"/>
        <end position="152"/>
    </location>
</feature>
<protein>
    <submittedName>
        <fullName evidence="2">Uncharacterized protein</fullName>
    </submittedName>
</protein>
<keyword evidence="1" id="KW-0472">Membrane</keyword>
<sequence length="166" mass="18409">MKRVIPSVILAILLVTLLSEFFKVIDFYRAPAAFALLTHVSAVHDVVLHQYGLAFLLIKLLASLVVFACWFRVLLWPERFGWLRYGTFIYAGFQLLVGVLVVTGINGALHYAAGLPVALWDFSLLAAASAWGVILYLGCVVVGVPLLLVILAQRHHRRIVGQQRGE</sequence>
<comment type="caution">
    <text evidence="2">The sequence shown here is derived from an EMBL/GenBank/DDBJ whole genome shotgun (WGS) entry which is preliminary data.</text>
</comment>
<evidence type="ECO:0000313" key="3">
    <source>
        <dbReference type="Proteomes" id="UP000243518"/>
    </source>
</evidence>
<name>A0AAQ1JP33_9GAMM</name>